<dbReference type="Proteomes" id="UP000236291">
    <property type="component" value="Unassembled WGS sequence"/>
</dbReference>
<evidence type="ECO:0000259" key="1">
    <source>
        <dbReference type="PROSITE" id="PS50878"/>
    </source>
</evidence>
<dbReference type="EMBL" id="ASHM01050272">
    <property type="protein sequence ID" value="PNX86072.1"/>
    <property type="molecule type" value="Genomic_DNA"/>
</dbReference>
<proteinExistence type="predicted"/>
<feature type="non-terminal residue" evidence="2">
    <location>
        <position position="494"/>
    </location>
</feature>
<sequence length="494" mass="56416">MPKLVSPFQTGFVPGRIIHENIIVAKEMVHSMHRMKGKKGAFAIKVDLSKAYDKLSWEFIWRVLCEISLPINLVNIIMHSVTSVETNVKWNGARSEYFRPQRGIRQGDPISPYLFVLCMDKLSHLILHEVNRGKWCGIKAGRNGHMVSHLMFADDLLLFGEATELQMNCVIETLNKFCSLSGQEVSQEKTSIYFSKNVNKEMKNKLVRISGFKETTSLGRYLGVPLLGRAPKRNDFQYLVDQVEAKLAGWKAKQLSFAGRVTLAKSVLEAVPIYPMMTTKIPKSCLDDIQRIQRNFIWGDTESGKKFHAVSWEKVTTPKWMGGLGLRNLECMNQACLSKLGWKLFAGADDYWCQIMRGKYGHDEARASDSSLWKVMVGLKNKIWQNCSWIVGDGRDIEAWNHVWIEENLVLMQHTTIPQELQSAKVCDLVDENGCWNWNLMRDWMPLDIQRKIAAVLPPHTDNGRDFLAGAGGKCAEFSVSYMYYKLRGYSMDE</sequence>
<dbReference type="Pfam" id="PF00078">
    <property type="entry name" value="RVT_1"/>
    <property type="match status" value="1"/>
</dbReference>
<dbReference type="PANTHER" id="PTHR33116">
    <property type="entry name" value="REVERSE TRANSCRIPTASE ZINC-BINDING DOMAIN-CONTAINING PROTEIN-RELATED-RELATED"/>
    <property type="match status" value="1"/>
</dbReference>
<gene>
    <name evidence="2" type="ORF">L195_g042148</name>
</gene>
<evidence type="ECO:0000313" key="2">
    <source>
        <dbReference type="EMBL" id="PNX86072.1"/>
    </source>
</evidence>
<name>A0A2K3M5K9_TRIPR</name>
<comment type="caution">
    <text evidence="2">The sequence shown here is derived from an EMBL/GenBank/DDBJ whole genome shotgun (WGS) entry which is preliminary data.</text>
</comment>
<dbReference type="SUPFAM" id="SSF56672">
    <property type="entry name" value="DNA/RNA polymerases"/>
    <property type="match status" value="1"/>
</dbReference>
<reference evidence="2 3" key="1">
    <citation type="journal article" date="2014" name="Am. J. Bot.">
        <title>Genome assembly and annotation for red clover (Trifolium pratense; Fabaceae).</title>
        <authorList>
            <person name="Istvanek J."/>
            <person name="Jaros M."/>
            <person name="Krenek A."/>
            <person name="Repkova J."/>
        </authorList>
    </citation>
    <scope>NUCLEOTIDE SEQUENCE [LARGE SCALE GENOMIC DNA]</scope>
    <source>
        <strain evidence="3">cv. Tatra</strain>
        <tissue evidence="2">Young leaves</tissue>
    </source>
</reference>
<evidence type="ECO:0000313" key="3">
    <source>
        <dbReference type="Proteomes" id="UP000236291"/>
    </source>
</evidence>
<dbReference type="InterPro" id="IPR000477">
    <property type="entry name" value="RT_dom"/>
</dbReference>
<dbReference type="PANTHER" id="PTHR33116:SF70">
    <property type="entry name" value="NON-LTR RETROELEMENT REVERSE TRANSCRIPTASE-LIKE PROTEIN"/>
    <property type="match status" value="1"/>
</dbReference>
<feature type="domain" description="Reverse transcriptase" evidence="1">
    <location>
        <begin position="1"/>
        <end position="226"/>
    </location>
</feature>
<dbReference type="AlphaFoldDB" id="A0A2K3M5K9"/>
<protein>
    <submittedName>
        <fullName evidence="2">Ribonuclease H</fullName>
    </submittedName>
</protein>
<dbReference type="InterPro" id="IPR043502">
    <property type="entry name" value="DNA/RNA_pol_sf"/>
</dbReference>
<dbReference type="CDD" id="cd01650">
    <property type="entry name" value="RT_nLTR_like"/>
    <property type="match status" value="1"/>
</dbReference>
<organism evidence="2 3">
    <name type="scientific">Trifolium pratense</name>
    <name type="common">Red clover</name>
    <dbReference type="NCBI Taxonomy" id="57577"/>
    <lineage>
        <taxon>Eukaryota</taxon>
        <taxon>Viridiplantae</taxon>
        <taxon>Streptophyta</taxon>
        <taxon>Embryophyta</taxon>
        <taxon>Tracheophyta</taxon>
        <taxon>Spermatophyta</taxon>
        <taxon>Magnoliopsida</taxon>
        <taxon>eudicotyledons</taxon>
        <taxon>Gunneridae</taxon>
        <taxon>Pentapetalae</taxon>
        <taxon>rosids</taxon>
        <taxon>fabids</taxon>
        <taxon>Fabales</taxon>
        <taxon>Fabaceae</taxon>
        <taxon>Papilionoideae</taxon>
        <taxon>50 kb inversion clade</taxon>
        <taxon>NPAAA clade</taxon>
        <taxon>Hologalegina</taxon>
        <taxon>IRL clade</taxon>
        <taxon>Trifolieae</taxon>
        <taxon>Trifolium</taxon>
    </lineage>
</organism>
<dbReference type="STRING" id="57577.A0A2K3M5K9"/>
<reference evidence="2 3" key="2">
    <citation type="journal article" date="2017" name="Front. Plant Sci.">
        <title>Gene Classification and Mining of Molecular Markers Useful in Red Clover (Trifolium pratense) Breeding.</title>
        <authorList>
            <person name="Istvanek J."/>
            <person name="Dluhosova J."/>
            <person name="Dluhos P."/>
            <person name="Patkova L."/>
            <person name="Nedelnik J."/>
            <person name="Repkova J."/>
        </authorList>
    </citation>
    <scope>NUCLEOTIDE SEQUENCE [LARGE SCALE GENOMIC DNA]</scope>
    <source>
        <strain evidence="3">cv. Tatra</strain>
        <tissue evidence="2">Young leaves</tissue>
    </source>
</reference>
<dbReference type="PROSITE" id="PS50878">
    <property type="entry name" value="RT_POL"/>
    <property type="match status" value="1"/>
</dbReference>
<accession>A0A2K3M5K9</accession>